<feature type="compositionally biased region" description="Polar residues" evidence="1">
    <location>
        <begin position="291"/>
        <end position="311"/>
    </location>
</feature>
<dbReference type="EMBL" id="JAAGMQ010001316">
    <property type="protein sequence ID" value="NEC40128.1"/>
    <property type="molecule type" value="Genomic_DNA"/>
</dbReference>
<feature type="transmembrane region" description="Helical" evidence="2">
    <location>
        <begin position="108"/>
        <end position="128"/>
    </location>
</feature>
<gene>
    <name evidence="3" type="ORF">G3I66_03355</name>
    <name evidence="4" type="ORF">G3I66_44425</name>
</gene>
<feature type="compositionally biased region" description="Basic and acidic residues" evidence="1">
    <location>
        <begin position="202"/>
        <end position="290"/>
    </location>
</feature>
<reference evidence="4 5" key="1">
    <citation type="submission" date="2020-01" db="EMBL/GenBank/DDBJ databases">
        <title>Insect and environment-associated Actinomycetes.</title>
        <authorList>
            <person name="Currrie C."/>
            <person name="Chevrette M."/>
            <person name="Carlson C."/>
            <person name="Stubbendieck R."/>
            <person name="Wendt-Pienkowski E."/>
        </authorList>
    </citation>
    <scope>NUCLEOTIDE SEQUENCE [LARGE SCALE GENOMIC DNA]</scope>
    <source>
        <strain evidence="4 5">SID7739</strain>
    </source>
</reference>
<dbReference type="EMBL" id="JAAGMQ010000100">
    <property type="protein sequence ID" value="NEC32222.1"/>
    <property type="molecule type" value="Genomic_DNA"/>
</dbReference>
<evidence type="ECO:0000313" key="3">
    <source>
        <dbReference type="EMBL" id="NEC32222.1"/>
    </source>
</evidence>
<feature type="transmembrane region" description="Helical" evidence="2">
    <location>
        <begin position="12"/>
        <end position="36"/>
    </location>
</feature>
<evidence type="ECO:0000256" key="1">
    <source>
        <dbReference type="SAM" id="MobiDB-lite"/>
    </source>
</evidence>
<evidence type="ECO:0000313" key="5">
    <source>
        <dbReference type="Proteomes" id="UP000475666"/>
    </source>
</evidence>
<sequence length="371" mass="42286">MTPAQLKSIDRTLSGGTWTITAGAVLFSVLTVTPLVQRVTTDRWDWTAPILPIVVDAAVVIVIRLDATVSRLGESGGRWPDILRWLTGMFTVALNIGDSALKRDLVGVAVHAVAPVLLIATAEASLAYRRAITRALDRIDREQREEAEARRVHERQEREERERSQREREDRERAERQAELDRAERIERERVEQARETERLRLEHEAEMAREQRKAEEARRRDEADRADRRAEQERKDREAREARERADRERREREEREKAAAEKAAREQQDREARERAEAIARERRERRTVNTSGGSVNTAVNTRRATPVNTPAKVAVNDDRLPEDDARALIVNTPGASVRDLADKTGWSVGWVSKVRREAGGEAEEATAA</sequence>
<dbReference type="AlphaFoldDB" id="A0A6G3TV08"/>
<proteinExistence type="predicted"/>
<comment type="caution">
    <text evidence="4">The sequence shown here is derived from an EMBL/GenBank/DDBJ whole genome shotgun (WGS) entry which is preliminary data.</text>
</comment>
<keyword evidence="2" id="KW-0472">Membrane</keyword>
<evidence type="ECO:0000313" key="4">
    <source>
        <dbReference type="EMBL" id="NEC40128.1"/>
    </source>
</evidence>
<name>A0A6G3TV08_9ACTN</name>
<accession>A0A6G3TV08</accession>
<feature type="region of interest" description="Disordered" evidence="1">
    <location>
        <begin position="202"/>
        <end position="322"/>
    </location>
</feature>
<protein>
    <submittedName>
        <fullName evidence="4">DUF2637 domain-containing protein</fullName>
    </submittedName>
</protein>
<keyword evidence="2" id="KW-0812">Transmembrane</keyword>
<feature type="region of interest" description="Disordered" evidence="1">
    <location>
        <begin position="143"/>
        <end position="179"/>
    </location>
</feature>
<evidence type="ECO:0000256" key="2">
    <source>
        <dbReference type="SAM" id="Phobius"/>
    </source>
</evidence>
<dbReference type="Proteomes" id="UP000475666">
    <property type="component" value="Unassembled WGS sequence"/>
</dbReference>
<keyword evidence="2" id="KW-1133">Transmembrane helix</keyword>
<organism evidence="4 5">
    <name type="scientific">Streptomyces rubrogriseus</name>
    <dbReference type="NCBI Taxonomy" id="194673"/>
    <lineage>
        <taxon>Bacteria</taxon>
        <taxon>Bacillati</taxon>
        <taxon>Actinomycetota</taxon>
        <taxon>Actinomycetes</taxon>
        <taxon>Kitasatosporales</taxon>
        <taxon>Streptomycetaceae</taxon>
        <taxon>Streptomyces</taxon>
        <taxon>Streptomyces violaceoruber group</taxon>
    </lineage>
</organism>
<feature type="transmembrane region" description="Helical" evidence="2">
    <location>
        <begin position="48"/>
        <end position="67"/>
    </location>
</feature>